<feature type="chain" id="PRO_5005136227" description="1,3-beta-glucanosyltransferase" evidence="11">
    <location>
        <begin position="24"/>
        <end position="558"/>
    </location>
</feature>
<protein>
    <recommendedName>
        <fullName evidence="11">1,3-beta-glucanosyltransferase</fullName>
        <ecNumber evidence="11">2.4.1.-</ecNumber>
    </recommendedName>
</protein>
<dbReference type="Pfam" id="PF07983">
    <property type="entry name" value="X8"/>
    <property type="match status" value="1"/>
</dbReference>
<keyword evidence="15" id="KW-1185">Reference proteome</keyword>
<dbReference type="AlphaFoldDB" id="I6NEA7"/>
<keyword evidence="6 11" id="KW-0472">Membrane</keyword>
<dbReference type="Pfam" id="PF03198">
    <property type="entry name" value="Glyco_hydro_72"/>
    <property type="match status" value="1"/>
</dbReference>
<keyword evidence="11" id="KW-0808">Transferase</keyword>
<dbReference type="GO" id="GO:0045121">
    <property type="term" value="C:membrane raft"/>
    <property type="evidence" value="ECO:0007669"/>
    <property type="project" value="EnsemblFungi"/>
</dbReference>
<accession>I6NEA7</accession>
<dbReference type="GO" id="GO:0071970">
    <property type="term" value="P:fungal-type cell wall (1-&gt;3)-beta-D-glucan biosynthetic process"/>
    <property type="evidence" value="ECO:0007669"/>
    <property type="project" value="TreeGrafter"/>
</dbReference>
<reference evidence="14 15" key="1">
    <citation type="journal article" date="2011" name="G3 (Bethesda)">
        <title>Genome evolution in the Eremothecium clade of the Saccharomyces complex revealed by comparative genomics.</title>
        <authorList>
            <person name="Wendland J."/>
            <person name="Walther A."/>
        </authorList>
    </citation>
    <scope>NUCLEOTIDE SEQUENCE [LARGE SCALE GENOMIC DNA]</scope>
    <source>
        <strain evidence="15">CBS 270.75 / DBVPG 7215 / KCTC 17166 / NRRL Y-17582</strain>
    </source>
</reference>
<feature type="region of interest" description="Disordered" evidence="12">
    <location>
        <begin position="493"/>
        <end position="524"/>
    </location>
</feature>
<dbReference type="Gene3D" id="1.20.58.1040">
    <property type="match status" value="1"/>
</dbReference>
<evidence type="ECO:0000256" key="1">
    <source>
        <dbReference type="ARBA" id="ARBA00004609"/>
    </source>
</evidence>
<evidence type="ECO:0000256" key="2">
    <source>
        <dbReference type="ARBA" id="ARBA00007528"/>
    </source>
</evidence>
<feature type="compositionally biased region" description="Polar residues" evidence="12">
    <location>
        <begin position="493"/>
        <end position="502"/>
    </location>
</feature>
<feature type="signal peptide" evidence="11">
    <location>
        <begin position="1"/>
        <end position="23"/>
    </location>
</feature>
<comment type="subcellular location">
    <subcellularLocation>
        <location evidence="1 11">Cell membrane</location>
        <topology evidence="1 11">Lipid-anchor</topology>
        <topology evidence="1 11">GPI-anchor</topology>
    </subcellularLocation>
</comment>
<dbReference type="RefSeq" id="XP_003647216.1">
    <property type="nucleotide sequence ID" value="XM_003647168.1"/>
</dbReference>
<comment type="function">
    <text evidence="11">Splits internally a 1,3-beta-glucan molecule and transfers the newly generated reducing end (the donor) to the non-reducing end of another 1,3-beta-glucan molecule (the acceptor) forming a 1,3-beta linkage, resulting in the elongation of 1,3-beta-glucan chains in the cell wall.</text>
</comment>
<dbReference type="SMART" id="SM00768">
    <property type="entry name" value="X8"/>
    <property type="match status" value="1"/>
</dbReference>
<dbReference type="GO" id="GO:0030447">
    <property type="term" value="P:filamentous growth"/>
    <property type="evidence" value="ECO:0007669"/>
    <property type="project" value="EnsemblFungi"/>
</dbReference>
<dbReference type="GO" id="GO:0034399">
    <property type="term" value="C:nuclear periphery"/>
    <property type="evidence" value="ECO:0007669"/>
    <property type="project" value="EnsemblFungi"/>
</dbReference>
<keyword evidence="10" id="KW-0961">Cell wall biogenesis/degradation</keyword>
<dbReference type="EC" id="2.4.1.-" evidence="11"/>
<dbReference type="OMA" id="DGACECM"/>
<evidence type="ECO:0000256" key="9">
    <source>
        <dbReference type="ARBA" id="ARBA00023288"/>
    </source>
</evidence>
<dbReference type="GO" id="GO:0042124">
    <property type="term" value="F:1,3-beta-glucanosyltransferase activity"/>
    <property type="evidence" value="ECO:0007669"/>
    <property type="project" value="EnsemblFungi"/>
</dbReference>
<evidence type="ECO:0000256" key="6">
    <source>
        <dbReference type="ARBA" id="ARBA00023136"/>
    </source>
</evidence>
<dbReference type="PANTHER" id="PTHR31468">
    <property type="entry name" value="1,3-BETA-GLUCANOSYLTRANSFERASE GAS1"/>
    <property type="match status" value="1"/>
</dbReference>
<dbReference type="FunFam" id="1.20.58.1040:FF:000005">
    <property type="entry name" value="1,3-beta-glucanosyltransferase"/>
    <property type="match status" value="1"/>
</dbReference>
<evidence type="ECO:0000256" key="3">
    <source>
        <dbReference type="ARBA" id="ARBA00022475"/>
    </source>
</evidence>
<dbReference type="GO" id="GO:1905897">
    <property type="term" value="P:regulation of response to endoplasmic reticulum stress"/>
    <property type="evidence" value="ECO:0007669"/>
    <property type="project" value="EnsemblFungi"/>
</dbReference>
<dbReference type="InterPro" id="IPR004886">
    <property type="entry name" value="Glucanosyltransferase"/>
</dbReference>
<evidence type="ECO:0000256" key="4">
    <source>
        <dbReference type="ARBA" id="ARBA00022622"/>
    </source>
</evidence>
<proteinExistence type="inferred from homology"/>
<dbReference type="GO" id="GO:0030134">
    <property type="term" value="C:COPII-coated ER to Golgi transport vesicle"/>
    <property type="evidence" value="ECO:0007669"/>
    <property type="project" value="EnsemblFungi"/>
</dbReference>
<dbReference type="GO" id="GO:0031505">
    <property type="term" value="P:fungal-type cell wall organization"/>
    <property type="evidence" value="ECO:0007669"/>
    <property type="project" value="EnsemblFungi"/>
</dbReference>
<keyword evidence="9 11" id="KW-0449">Lipoprotein</keyword>
<keyword evidence="7" id="KW-1015">Disulfide bond</keyword>
<dbReference type="FunFam" id="3.20.20.80:FF:000038">
    <property type="entry name" value="1,3-beta-glucanosyltransferase"/>
    <property type="match status" value="1"/>
</dbReference>
<evidence type="ECO:0000313" key="15">
    <source>
        <dbReference type="Proteomes" id="UP000006790"/>
    </source>
</evidence>
<dbReference type="GO" id="GO:0000936">
    <property type="term" value="C:primary cell septum"/>
    <property type="evidence" value="ECO:0007669"/>
    <property type="project" value="EnsemblFungi"/>
</dbReference>
<dbReference type="EMBL" id="CP002501">
    <property type="protein sequence ID" value="AET40399.1"/>
    <property type="molecule type" value="Genomic_DNA"/>
</dbReference>
<name>I6NEA7_ERECY</name>
<dbReference type="STRING" id="931890.I6NEA7"/>
<dbReference type="PANTHER" id="PTHR31468:SF2">
    <property type="entry name" value="1,3-BETA-GLUCANOSYLTRANSFERASE GAS1"/>
    <property type="match status" value="1"/>
</dbReference>
<dbReference type="GO" id="GO:0031507">
    <property type="term" value="P:heterochromatin formation"/>
    <property type="evidence" value="ECO:0007669"/>
    <property type="project" value="EnsemblFungi"/>
</dbReference>
<evidence type="ECO:0000313" key="14">
    <source>
        <dbReference type="EMBL" id="AET40399.1"/>
    </source>
</evidence>
<evidence type="ECO:0000259" key="13">
    <source>
        <dbReference type="SMART" id="SM00768"/>
    </source>
</evidence>
<evidence type="ECO:0000256" key="5">
    <source>
        <dbReference type="ARBA" id="ARBA00022729"/>
    </source>
</evidence>
<dbReference type="InterPro" id="IPR017853">
    <property type="entry name" value="GH"/>
</dbReference>
<evidence type="ECO:0000256" key="8">
    <source>
        <dbReference type="ARBA" id="ARBA00023180"/>
    </source>
</evidence>
<dbReference type="KEGG" id="erc:Ecym_5666"/>
<dbReference type="Gene3D" id="3.20.20.80">
    <property type="entry name" value="Glycosidases"/>
    <property type="match status" value="1"/>
</dbReference>
<keyword evidence="8" id="KW-0325">Glycoprotein</keyword>
<dbReference type="GO" id="GO:0098552">
    <property type="term" value="C:side of membrane"/>
    <property type="evidence" value="ECO:0007669"/>
    <property type="project" value="UniProtKB-KW"/>
</dbReference>
<dbReference type="GO" id="GO:0005621">
    <property type="term" value="C:cellular bud scar"/>
    <property type="evidence" value="ECO:0007669"/>
    <property type="project" value="EnsemblFungi"/>
</dbReference>
<keyword evidence="3" id="KW-1003">Cell membrane</keyword>
<dbReference type="Proteomes" id="UP000006790">
    <property type="component" value="Chromosome 5"/>
</dbReference>
<dbReference type="OrthoDB" id="421038at2759"/>
<evidence type="ECO:0000256" key="7">
    <source>
        <dbReference type="ARBA" id="ARBA00023157"/>
    </source>
</evidence>
<keyword evidence="4 11" id="KW-0336">GPI-anchor</keyword>
<dbReference type="InParanoid" id="I6NEA7"/>
<keyword evidence="5 11" id="KW-0732">Signal</keyword>
<gene>
    <name evidence="14" type="ordered locus">Ecym_5666</name>
</gene>
<evidence type="ECO:0000256" key="11">
    <source>
        <dbReference type="RuleBase" id="RU361209"/>
    </source>
</evidence>
<dbReference type="eggNOG" id="ENOG502QPST">
    <property type="taxonomic scope" value="Eukaryota"/>
</dbReference>
<dbReference type="GO" id="GO:0005886">
    <property type="term" value="C:plasma membrane"/>
    <property type="evidence" value="ECO:0007669"/>
    <property type="project" value="UniProtKB-SubCell"/>
</dbReference>
<dbReference type="HOGENOM" id="CLU_021855_2_1_1"/>
<feature type="domain" description="X8" evidence="13">
    <location>
        <begin position="380"/>
        <end position="467"/>
    </location>
</feature>
<organism evidence="14 15">
    <name type="scientific">Eremothecium cymbalariae (strain CBS 270.75 / DBVPG 7215 / KCTC 17166 / NRRL Y-17582)</name>
    <name type="common">Yeast</name>
    <dbReference type="NCBI Taxonomy" id="931890"/>
    <lineage>
        <taxon>Eukaryota</taxon>
        <taxon>Fungi</taxon>
        <taxon>Dikarya</taxon>
        <taxon>Ascomycota</taxon>
        <taxon>Saccharomycotina</taxon>
        <taxon>Saccharomycetes</taxon>
        <taxon>Saccharomycetales</taxon>
        <taxon>Saccharomycetaceae</taxon>
        <taxon>Eremothecium</taxon>
    </lineage>
</organism>
<dbReference type="InterPro" id="IPR012946">
    <property type="entry name" value="X8"/>
</dbReference>
<sequence length="558" mass="60630">MLFHRLNAVIVTIVTFFVMKADASDSLPEITVLGNKFFFSNNGSQFFMRGVAYQTDSTGVEGTQTFKDPLGDYDVCSRDIPYLQKLRTNVIRVYALDTALDHSKCMQALADAGIYLIADLSEPGLSINRKSPQWDLDLYKRYTSVVDALANYTNVLGFFAGNEVTNDDTNTGASAFVKAAIRDMKSYIKSKGYRNIPVGYSSNDDAATREAITDYFACGSDAEKADFYGINMYEWCGESTFEKSGYADRTKEFSRVDIPVFFSEYGCNEIRPRKFTEVEALYGDDMTDVWSGGIVYMYFEEANNYGLVSIDSNDKVSTLADFNYYSNQIQTVNPTGVNSAYYTPSSKSINCPTPAAHWKAVSKLPPTPDENVCSCMVESLSCVVSDNIKEDDYENLFAYVCSQISCDGIHADATTGDYGAYSFCSSKEKLSFILDAFYKVSGSSPNGCSFGGSASLHKPSTESTCTAILNAIGTAGTGSFRAQITYATVANRPKASNPSSLDSTSENSATNSSSSSNSSNTSKSSNAAIINTNPSLPPVFASLAVSLSFLLGFSLVIA</sequence>
<dbReference type="GeneID" id="11470924"/>
<feature type="compositionally biased region" description="Low complexity" evidence="12">
    <location>
        <begin position="503"/>
        <end position="524"/>
    </location>
</feature>
<evidence type="ECO:0000256" key="12">
    <source>
        <dbReference type="SAM" id="MobiDB-lite"/>
    </source>
</evidence>
<evidence type="ECO:0000256" key="10">
    <source>
        <dbReference type="ARBA" id="ARBA00023316"/>
    </source>
</evidence>
<comment type="similarity">
    <text evidence="2 11">Belongs to the glycosyl hydrolase 72 family.</text>
</comment>
<dbReference type="SUPFAM" id="SSF51445">
    <property type="entry name" value="(Trans)glycosidases"/>
    <property type="match status" value="1"/>
</dbReference>